<evidence type="ECO:0000313" key="8">
    <source>
        <dbReference type="Proteomes" id="UP000482209"/>
    </source>
</evidence>
<evidence type="ECO:0000313" key="7">
    <source>
        <dbReference type="EMBL" id="MSS63941.1"/>
    </source>
</evidence>
<dbReference type="Proteomes" id="UP000482209">
    <property type="component" value="Unassembled WGS sequence"/>
</dbReference>
<proteinExistence type="predicted"/>
<dbReference type="EMBL" id="VUMT01000011">
    <property type="protein sequence ID" value="MSS63941.1"/>
    <property type="molecule type" value="Genomic_DNA"/>
</dbReference>
<evidence type="ECO:0000256" key="6">
    <source>
        <dbReference type="SAM" id="Phobius"/>
    </source>
</evidence>
<dbReference type="InterPro" id="IPR002797">
    <property type="entry name" value="Polysacc_synth"/>
</dbReference>
<feature type="transmembrane region" description="Helical" evidence="6">
    <location>
        <begin position="237"/>
        <end position="258"/>
    </location>
</feature>
<evidence type="ECO:0000256" key="1">
    <source>
        <dbReference type="ARBA" id="ARBA00004651"/>
    </source>
</evidence>
<feature type="transmembrane region" description="Helical" evidence="6">
    <location>
        <begin position="373"/>
        <end position="394"/>
    </location>
</feature>
<sequence length="542" mass="59377">MKNKSKNNILIQATVLTVAGILVRIIGILYRSPLTSIISDEGNGIYSSAYNIYTMILLISSYSIPSAISKVISSRLALHQYKNAHRVFQCSLIYVVVVGSLASLFTFVCAPFLVSSNAVIPLRILAPTIFFSGLLGAFRGYFQAYNSMVQTSISQILEQLINAIVSITAAYYFTRPLANTSKESLIPLYGASGSALGTISGVLVALLFILFVYHLNHNFFKHRIDKDIKSVPESYSKIFKTTILLVTPVIFSTFIYNITPTLDMKFYYKISMDVKHLTQSVTTSNYGIFAGKYTVIMNIPIAFASAMSSAMIPSISASFAKDDIEETKAKISQSIRSTMIIAFPCAVGMSVLAYPIVSLLFPQKESIDMASSLLRYGGISVIFYSLSTLTNAVLQGIGKVNIPVKNAIVALIIHLAVLIPLLNYTDLDLYALLLGTILYSLIMCILNGLSVKKCLGYVQDIQKTFLIPGVASVIMGIGTWASYYVTHLLLKSNILSLCVSIPLSAVLYFCIVLLLKGVTEEELKTFPKGTLLIRIAKKAHLM</sequence>
<keyword evidence="4 6" id="KW-1133">Transmembrane helix</keyword>
<comment type="caution">
    <text evidence="7">The sequence shown here is derived from an EMBL/GenBank/DDBJ whole genome shotgun (WGS) entry which is preliminary data.</text>
</comment>
<dbReference type="PANTHER" id="PTHR30250:SF21">
    <property type="entry name" value="LIPID II FLIPPASE MURJ"/>
    <property type="match status" value="1"/>
</dbReference>
<comment type="subcellular location">
    <subcellularLocation>
        <location evidence="1">Cell membrane</location>
        <topology evidence="1">Multi-pass membrane protein</topology>
    </subcellularLocation>
</comment>
<feature type="transmembrane region" description="Helical" evidence="6">
    <location>
        <begin position="406"/>
        <end position="424"/>
    </location>
</feature>
<evidence type="ECO:0000256" key="5">
    <source>
        <dbReference type="ARBA" id="ARBA00023136"/>
    </source>
</evidence>
<evidence type="ECO:0000256" key="2">
    <source>
        <dbReference type="ARBA" id="ARBA00022475"/>
    </source>
</evidence>
<keyword evidence="2" id="KW-1003">Cell membrane</keyword>
<dbReference type="PANTHER" id="PTHR30250">
    <property type="entry name" value="PST FAMILY PREDICTED COLANIC ACID TRANSPORTER"/>
    <property type="match status" value="1"/>
</dbReference>
<dbReference type="InterPro" id="IPR050833">
    <property type="entry name" value="Poly_Biosynth_Transport"/>
</dbReference>
<feature type="transmembrane region" description="Helical" evidence="6">
    <location>
        <begin position="92"/>
        <end position="114"/>
    </location>
</feature>
<feature type="transmembrane region" description="Helical" evidence="6">
    <location>
        <begin position="463"/>
        <end position="482"/>
    </location>
</feature>
<dbReference type="PIRSF" id="PIRSF038958">
    <property type="entry name" value="PG_synth_SpoVB"/>
    <property type="match status" value="1"/>
</dbReference>
<feature type="transmembrane region" description="Helical" evidence="6">
    <location>
        <begin position="154"/>
        <end position="174"/>
    </location>
</feature>
<feature type="transmembrane region" description="Helical" evidence="6">
    <location>
        <begin position="430"/>
        <end position="451"/>
    </location>
</feature>
<dbReference type="AlphaFoldDB" id="A0A6L5XZN9"/>
<dbReference type="Pfam" id="PF01943">
    <property type="entry name" value="Polysacc_synt"/>
    <property type="match status" value="1"/>
</dbReference>
<keyword evidence="8" id="KW-1185">Reference proteome</keyword>
<keyword evidence="5 6" id="KW-0472">Membrane</keyword>
<dbReference type="GO" id="GO:0005886">
    <property type="term" value="C:plasma membrane"/>
    <property type="evidence" value="ECO:0007669"/>
    <property type="project" value="UniProtKB-SubCell"/>
</dbReference>
<feature type="transmembrane region" description="Helical" evidence="6">
    <location>
        <begin position="295"/>
        <end position="319"/>
    </location>
</feature>
<reference evidence="7 8" key="1">
    <citation type="submission" date="2019-08" db="EMBL/GenBank/DDBJ databases">
        <title>In-depth cultivation of the pig gut microbiome towards novel bacterial diversity and tailored functional studies.</title>
        <authorList>
            <person name="Wylensek D."/>
            <person name="Hitch T.C.A."/>
            <person name="Clavel T."/>
        </authorList>
    </citation>
    <scope>NUCLEOTIDE SEQUENCE [LARGE SCALE GENOMIC DNA]</scope>
    <source>
        <strain evidence="7 8">WCA-693-APC-MOT-I</strain>
    </source>
</reference>
<protein>
    <submittedName>
        <fullName evidence="7">Polysaccharide biosynthesis protein</fullName>
    </submittedName>
</protein>
<dbReference type="RefSeq" id="WP_154519345.1">
    <property type="nucleotide sequence ID" value="NZ_VUMT01000011.1"/>
</dbReference>
<dbReference type="CDD" id="cd13124">
    <property type="entry name" value="MATE_SpoVB_like"/>
    <property type="match status" value="1"/>
</dbReference>
<gene>
    <name evidence="7" type="ORF">FYJ58_08650</name>
</gene>
<feature type="transmembrane region" description="Helical" evidence="6">
    <location>
        <begin position="194"/>
        <end position="216"/>
    </location>
</feature>
<feature type="transmembrane region" description="Helical" evidence="6">
    <location>
        <begin position="494"/>
        <end position="515"/>
    </location>
</feature>
<evidence type="ECO:0000256" key="3">
    <source>
        <dbReference type="ARBA" id="ARBA00022692"/>
    </source>
</evidence>
<dbReference type="InterPro" id="IPR024923">
    <property type="entry name" value="PG_synth_SpoVB"/>
</dbReference>
<evidence type="ECO:0000256" key="4">
    <source>
        <dbReference type="ARBA" id="ARBA00022989"/>
    </source>
</evidence>
<keyword evidence="3 6" id="KW-0812">Transmembrane</keyword>
<organism evidence="7 8">
    <name type="scientific">Velocimicrobium porci</name>
    <dbReference type="NCBI Taxonomy" id="2606634"/>
    <lineage>
        <taxon>Bacteria</taxon>
        <taxon>Bacillati</taxon>
        <taxon>Bacillota</taxon>
        <taxon>Clostridia</taxon>
        <taxon>Lachnospirales</taxon>
        <taxon>Lachnospiraceae</taxon>
        <taxon>Velocimicrobium</taxon>
    </lineage>
</organism>
<accession>A0A6L5XZN9</accession>
<name>A0A6L5XZN9_9FIRM</name>
<feature type="transmembrane region" description="Helical" evidence="6">
    <location>
        <begin position="120"/>
        <end position="142"/>
    </location>
</feature>
<feature type="transmembrane region" description="Helical" evidence="6">
    <location>
        <begin position="9"/>
        <end position="30"/>
    </location>
</feature>
<feature type="transmembrane region" description="Helical" evidence="6">
    <location>
        <begin position="340"/>
        <end position="361"/>
    </location>
</feature>
<feature type="transmembrane region" description="Helical" evidence="6">
    <location>
        <begin position="50"/>
        <end position="72"/>
    </location>
</feature>